<dbReference type="Proteomes" id="UP001212160">
    <property type="component" value="Unassembled WGS sequence"/>
</dbReference>
<organism evidence="2 3">
    <name type="scientific">Mediterraneibacter gnavus</name>
    <name type="common">Ruminococcus gnavus</name>
    <dbReference type="NCBI Taxonomy" id="33038"/>
    <lineage>
        <taxon>Bacteria</taxon>
        <taxon>Bacillati</taxon>
        <taxon>Bacillota</taxon>
        <taxon>Clostridia</taxon>
        <taxon>Lachnospirales</taxon>
        <taxon>Lachnospiraceae</taxon>
        <taxon>Mediterraneibacter</taxon>
    </lineage>
</organism>
<feature type="transmembrane region" description="Helical" evidence="1">
    <location>
        <begin position="31"/>
        <end position="54"/>
    </location>
</feature>
<keyword evidence="1" id="KW-1133">Transmembrane helix</keyword>
<keyword evidence="1" id="KW-0472">Membrane</keyword>
<dbReference type="AlphaFoldDB" id="A0AAW6DFW6"/>
<evidence type="ECO:0000256" key="1">
    <source>
        <dbReference type="SAM" id="Phobius"/>
    </source>
</evidence>
<evidence type="ECO:0000313" key="3">
    <source>
        <dbReference type="Proteomes" id="UP001212160"/>
    </source>
</evidence>
<feature type="transmembrane region" description="Helical" evidence="1">
    <location>
        <begin position="7"/>
        <end position="25"/>
    </location>
</feature>
<comment type="caution">
    <text evidence="2">The sequence shown here is derived from an EMBL/GenBank/DDBJ whole genome shotgun (WGS) entry which is preliminary data.</text>
</comment>
<name>A0AAW6DFW6_MEDGN</name>
<evidence type="ECO:0000313" key="2">
    <source>
        <dbReference type="EMBL" id="MDB8688676.1"/>
    </source>
</evidence>
<proteinExistence type="predicted"/>
<reference evidence="2" key="1">
    <citation type="submission" date="2023-01" db="EMBL/GenBank/DDBJ databases">
        <title>Human gut microbiome strain richness.</title>
        <authorList>
            <person name="Chen-Liaw A."/>
        </authorList>
    </citation>
    <scope>NUCLEOTIDE SEQUENCE</scope>
    <source>
        <strain evidence="2">RTP21484st1_H11_RTP21484_190118</strain>
    </source>
</reference>
<keyword evidence="1" id="KW-0812">Transmembrane</keyword>
<protein>
    <submittedName>
        <fullName evidence="2">Uncharacterized protein</fullName>
    </submittedName>
</protein>
<accession>A0AAW6DFW6</accession>
<sequence length="70" mass="7693">MSKKIKGLLRNFVIFIVLLALGHLADNLPDAIWCLAIQIGLYGAALVVGIRLLLTTNQNINNHHNSSDEN</sequence>
<gene>
    <name evidence="2" type="ORF">PNW85_18890</name>
</gene>
<dbReference type="RefSeq" id="WP_272108359.1">
    <property type="nucleotide sequence ID" value="NZ_JAQMLA010000113.1"/>
</dbReference>
<dbReference type="EMBL" id="JAQMLA010000113">
    <property type="protein sequence ID" value="MDB8688676.1"/>
    <property type="molecule type" value="Genomic_DNA"/>
</dbReference>